<sequence length="260" mass="27717">MCVDVLSASVVEILSPDDLKINTVPGGAATVVRRRAGAGFVIGGEREIFLTDDDLLDFRSLATLTTDLAIRSNDGGCDPLGNLIIGTMAYDESPGKGSLYRVTPNGNVTTLISSISISNGVQWSRDGSRVFYIDTPTRRVDVFDVDDRSGSWSRRRPHIRVDDEAGFPDGMAIDENDGLWVAMWGGASINHYDDSGVLVDVVTVPGVSQVSSCAFGGSDMDRLFITTSRKNLDDSTEPDAGAVFAADVSVRGARITDFGG</sequence>
<feature type="binding site" evidence="3">
    <location>
        <position position="71"/>
    </location>
    <ligand>
        <name>substrate</name>
    </ligand>
</feature>
<comment type="similarity">
    <text evidence="1">Belongs to the SMP-30/CGR1 family.</text>
</comment>
<dbReference type="AlphaFoldDB" id="A0A7I7MI99"/>
<proteinExistence type="inferred from homology"/>
<comment type="cofactor">
    <cofactor evidence="3">
        <name>Zn(2+)</name>
        <dbReference type="ChEBI" id="CHEBI:29105"/>
    </cofactor>
    <text evidence="3">Binds 1 divalent metal cation per subunit.</text>
</comment>
<dbReference type="Proteomes" id="UP000466514">
    <property type="component" value="Chromosome"/>
</dbReference>
<dbReference type="EMBL" id="AP022574">
    <property type="protein sequence ID" value="BBX71550.1"/>
    <property type="molecule type" value="Genomic_DNA"/>
</dbReference>
<evidence type="ECO:0000313" key="5">
    <source>
        <dbReference type="EMBL" id="BBX71550.1"/>
    </source>
</evidence>
<feature type="active site" description="Proton donor/acceptor" evidence="2">
    <location>
        <position position="169"/>
    </location>
</feature>
<dbReference type="KEGG" id="mpsc:MPSYJ_50110"/>
<feature type="binding site" evidence="3">
    <location>
        <position position="119"/>
    </location>
    <ligand>
        <name>a divalent metal cation</name>
        <dbReference type="ChEBI" id="CHEBI:60240"/>
    </ligand>
</feature>
<dbReference type="Gene3D" id="2.120.10.30">
    <property type="entry name" value="TolB, C-terminal domain"/>
    <property type="match status" value="1"/>
</dbReference>
<dbReference type="PANTHER" id="PTHR10907">
    <property type="entry name" value="REGUCALCIN"/>
    <property type="match status" value="1"/>
</dbReference>
<dbReference type="SUPFAM" id="SSF63829">
    <property type="entry name" value="Calcium-dependent phosphotriesterase"/>
    <property type="match status" value="1"/>
</dbReference>
<keyword evidence="6" id="KW-1185">Reference proteome</keyword>
<dbReference type="GO" id="GO:0019853">
    <property type="term" value="P:L-ascorbic acid biosynthetic process"/>
    <property type="evidence" value="ECO:0007669"/>
    <property type="project" value="TreeGrafter"/>
</dbReference>
<accession>A0A7I7MI99</accession>
<keyword evidence="3" id="KW-0862">Zinc</keyword>
<name>A0A7I7MI99_9MYCO</name>
<protein>
    <submittedName>
        <fullName evidence="5">Gluconolactonase</fullName>
    </submittedName>
</protein>
<dbReference type="PANTHER" id="PTHR10907:SF47">
    <property type="entry name" value="REGUCALCIN"/>
    <property type="match status" value="1"/>
</dbReference>
<dbReference type="PRINTS" id="PR01790">
    <property type="entry name" value="SMP30FAMILY"/>
</dbReference>
<dbReference type="InterPro" id="IPR011042">
    <property type="entry name" value="6-blade_b-propeller_TolB-like"/>
</dbReference>
<dbReference type="Pfam" id="PF08450">
    <property type="entry name" value="SGL"/>
    <property type="match status" value="1"/>
</dbReference>
<feature type="binding site" evidence="3">
    <location>
        <position position="91"/>
    </location>
    <ligand>
        <name>substrate</name>
    </ligand>
</feature>
<evidence type="ECO:0000256" key="2">
    <source>
        <dbReference type="PIRSR" id="PIRSR605511-1"/>
    </source>
</evidence>
<evidence type="ECO:0000313" key="6">
    <source>
        <dbReference type="Proteomes" id="UP000466514"/>
    </source>
</evidence>
<organism evidence="5 6">
    <name type="scientific">Mycolicibacterium psychrotolerans</name>
    <dbReference type="NCBI Taxonomy" id="216929"/>
    <lineage>
        <taxon>Bacteria</taxon>
        <taxon>Bacillati</taxon>
        <taxon>Actinomycetota</taxon>
        <taxon>Actinomycetes</taxon>
        <taxon>Mycobacteriales</taxon>
        <taxon>Mycobacteriaceae</taxon>
        <taxon>Mycolicibacterium</taxon>
    </lineage>
</organism>
<feature type="binding site" evidence="3">
    <location>
        <position position="169"/>
    </location>
    <ligand>
        <name>a divalent metal cation</name>
        <dbReference type="ChEBI" id="CHEBI:60240"/>
    </ligand>
</feature>
<gene>
    <name evidence="5" type="ORF">MPSYJ_50110</name>
</gene>
<dbReference type="GO" id="GO:0005509">
    <property type="term" value="F:calcium ion binding"/>
    <property type="evidence" value="ECO:0007669"/>
    <property type="project" value="TreeGrafter"/>
</dbReference>
<dbReference type="InterPro" id="IPR013658">
    <property type="entry name" value="SGL"/>
</dbReference>
<feature type="binding site" evidence="3">
    <location>
        <position position="73"/>
    </location>
    <ligand>
        <name>substrate</name>
    </ligand>
</feature>
<evidence type="ECO:0000259" key="4">
    <source>
        <dbReference type="Pfam" id="PF08450"/>
    </source>
</evidence>
<evidence type="ECO:0000256" key="3">
    <source>
        <dbReference type="PIRSR" id="PIRSR605511-2"/>
    </source>
</evidence>
<reference evidence="5 6" key="1">
    <citation type="journal article" date="2019" name="Emerg. Microbes Infect.">
        <title>Comprehensive subspecies identification of 175 nontuberculous mycobacteria species based on 7547 genomic profiles.</title>
        <authorList>
            <person name="Matsumoto Y."/>
            <person name="Kinjo T."/>
            <person name="Motooka D."/>
            <person name="Nabeya D."/>
            <person name="Jung N."/>
            <person name="Uechi K."/>
            <person name="Horii T."/>
            <person name="Iida T."/>
            <person name="Fujita J."/>
            <person name="Nakamura S."/>
        </authorList>
    </citation>
    <scope>NUCLEOTIDE SEQUENCE [LARGE SCALE GENOMIC DNA]</scope>
    <source>
        <strain evidence="5 6">JCM 13323</strain>
    </source>
</reference>
<dbReference type="InterPro" id="IPR005511">
    <property type="entry name" value="SMP-30"/>
</dbReference>
<evidence type="ECO:0000256" key="1">
    <source>
        <dbReference type="ARBA" id="ARBA00008853"/>
    </source>
</evidence>
<dbReference type="GO" id="GO:0004341">
    <property type="term" value="F:gluconolactonase activity"/>
    <property type="evidence" value="ECO:0007669"/>
    <property type="project" value="TreeGrafter"/>
</dbReference>
<keyword evidence="3" id="KW-0479">Metal-binding</keyword>
<feature type="domain" description="SMP-30/Gluconolactonase/LRE-like region" evidence="4">
    <location>
        <begin position="2"/>
        <end position="228"/>
    </location>
</feature>